<evidence type="ECO:0000313" key="2">
    <source>
        <dbReference type="EnsemblPlants" id="Bo3g010450.1"/>
    </source>
</evidence>
<dbReference type="HOGENOM" id="CLU_1941038_0_0_1"/>
<proteinExistence type="predicted"/>
<organism evidence="2 3">
    <name type="scientific">Brassica oleracea var. oleracea</name>
    <dbReference type="NCBI Taxonomy" id="109376"/>
    <lineage>
        <taxon>Eukaryota</taxon>
        <taxon>Viridiplantae</taxon>
        <taxon>Streptophyta</taxon>
        <taxon>Embryophyta</taxon>
        <taxon>Tracheophyta</taxon>
        <taxon>Spermatophyta</taxon>
        <taxon>Magnoliopsida</taxon>
        <taxon>eudicotyledons</taxon>
        <taxon>Gunneridae</taxon>
        <taxon>Pentapetalae</taxon>
        <taxon>rosids</taxon>
        <taxon>malvids</taxon>
        <taxon>Brassicales</taxon>
        <taxon>Brassicaceae</taxon>
        <taxon>Brassiceae</taxon>
        <taxon>Brassica</taxon>
    </lineage>
</organism>
<reference evidence="2" key="2">
    <citation type="submission" date="2015-03" db="UniProtKB">
        <authorList>
            <consortium name="EnsemblPlants"/>
        </authorList>
    </citation>
    <scope>IDENTIFICATION</scope>
</reference>
<dbReference type="Proteomes" id="UP000032141">
    <property type="component" value="Chromosome C3"/>
</dbReference>
<dbReference type="InterPro" id="IPR044953">
    <property type="entry name" value="At1g04390-like"/>
</dbReference>
<reference evidence="2 3" key="1">
    <citation type="journal article" date="2014" name="Genome Biol.">
        <title>Transcriptome and methylome profiling reveals relics of genome dominance in the mesopolyploid Brassica oleracea.</title>
        <authorList>
            <person name="Parkin I.A."/>
            <person name="Koh C."/>
            <person name="Tang H."/>
            <person name="Robinson S.J."/>
            <person name="Kagale S."/>
            <person name="Clarke W.E."/>
            <person name="Town C.D."/>
            <person name="Nixon J."/>
            <person name="Krishnakumar V."/>
            <person name="Bidwell S.L."/>
            <person name="Denoeud F."/>
            <person name="Belcram H."/>
            <person name="Links M.G."/>
            <person name="Just J."/>
            <person name="Clarke C."/>
            <person name="Bender T."/>
            <person name="Huebert T."/>
            <person name="Mason A.S."/>
            <person name="Pires J.C."/>
            <person name="Barker G."/>
            <person name="Moore J."/>
            <person name="Walley P.G."/>
            <person name="Manoli S."/>
            <person name="Batley J."/>
            <person name="Edwards D."/>
            <person name="Nelson M.N."/>
            <person name="Wang X."/>
            <person name="Paterson A.H."/>
            <person name="King G."/>
            <person name="Bancroft I."/>
            <person name="Chalhoub B."/>
            <person name="Sharpe A.G."/>
        </authorList>
    </citation>
    <scope>NUCLEOTIDE SEQUENCE</scope>
    <source>
        <strain evidence="2 3">cv. TO1000</strain>
    </source>
</reference>
<dbReference type="Gramene" id="Bo3g010450.1">
    <property type="protein sequence ID" value="Bo3g010450.1"/>
    <property type="gene ID" value="Bo3g010450"/>
</dbReference>
<keyword evidence="3" id="KW-1185">Reference proteome</keyword>
<dbReference type="STRING" id="109376.A0A0D3B1B2"/>
<evidence type="ECO:0000259" key="1">
    <source>
        <dbReference type="Pfam" id="PF26522"/>
    </source>
</evidence>
<dbReference type="AlphaFoldDB" id="A0A0D3B1B2"/>
<dbReference type="EnsemblPlants" id="Bo3g010450.1">
    <property type="protein sequence ID" value="Bo3g010450.1"/>
    <property type="gene ID" value="Bo3g010450"/>
</dbReference>
<feature type="domain" description="At1g04390 ARM repeat" evidence="1">
    <location>
        <begin position="58"/>
        <end position="130"/>
    </location>
</feature>
<sequence>MQNGVVAKVLLLFRYKNRAVVDLAANVLIKLLRIVAPSLLQPYSLNLMESLSPLLSVQQTEVSLPCVVAFNTILANVRETKEKEVWRILEEGKTVVYVVGNLQNFYVGNVSVERFQEMASLLSTAMLKWP</sequence>
<dbReference type="InterPro" id="IPR059007">
    <property type="entry name" value="ARM_At1g04390"/>
</dbReference>
<accession>A0A0D3B1B2</accession>
<dbReference type="Pfam" id="PF26522">
    <property type="entry name" value="ARM_6"/>
    <property type="match status" value="1"/>
</dbReference>
<dbReference type="PANTHER" id="PTHR35918:SF1">
    <property type="entry name" value="BTB DOMAIN-CONTAINING PROTEIN"/>
    <property type="match status" value="1"/>
</dbReference>
<name>A0A0D3B1B2_BRAOL</name>
<protein>
    <recommendedName>
        <fullName evidence="1">At1g04390 ARM repeat domain-containing protein</fullName>
    </recommendedName>
</protein>
<dbReference type="PANTHER" id="PTHR35918">
    <property type="entry name" value="OS06G0674800 PROTEIN"/>
    <property type="match status" value="1"/>
</dbReference>
<evidence type="ECO:0000313" key="3">
    <source>
        <dbReference type="Proteomes" id="UP000032141"/>
    </source>
</evidence>